<dbReference type="AlphaFoldDB" id="A0A542YNX8"/>
<gene>
    <name evidence="1" type="ORF">FB467_0903</name>
</gene>
<comment type="caution">
    <text evidence="1">The sequence shown here is derived from an EMBL/GenBank/DDBJ whole genome shotgun (WGS) entry which is preliminary data.</text>
</comment>
<protein>
    <recommendedName>
        <fullName evidence="3">DNA-directed RNA polymerase subunit beta</fullName>
    </recommendedName>
</protein>
<evidence type="ECO:0008006" key="3">
    <source>
        <dbReference type="Google" id="ProtNLM"/>
    </source>
</evidence>
<dbReference type="Proteomes" id="UP000319516">
    <property type="component" value="Unassembled WGS sequence"/>
</dbReference>
<sequence>MPRTVGRVRFHKPLPVPPSALDAALGAVDPIDLAEAAHRTAAVVVGRGRATDDPEVTARLVGLVREIGLATVAEMWADRPARSLPGTLWRLYLLHEWVQRQPEQVAAAFGAGSAHAEVYRVIAGVAEPPHPEDLRRLTSAILTGVFEGDLATALDRAAAFCHVVAVGLAGPDGSEVPEDQVRRAARLQSTARDLQASAGLWRRGDLH</sequence>
<proteinExistence type="predicted"/>
<accession>A0A542YNX8</accession>
<keyword evidence="2" id="KW-1185">Reference proteome</keyword>
<reference evidence="1 2" key="1">
    <citation type="submission" date="2019-06" db="EMBL/GenBank/DDBJ databases">
        <title>Sequencing the genomes of 1000 actinobacteria strains.</title>
        <authorList>
            <person name="Klenk H.-P."/>
        </authorList>
    </citation>
    <scope>NUCLEOTIDE SEQUENCE [LARGE SCALE GENOMIC DNA]</scope>
    <source>
        <strain evidence="1 2">DSM 12335</strain>
    </source>
</reference>
<name>A0A542YNX8_9MICO</name>
<organism evidence="1 2">
    <name type="scientific">Ornithinicoccus hortensis</name>
    <dbReference type="NCBI Taxonomy" id="82346"/>
    <lineage>
        <taxon>Bacteria</taxon>
        <taxon>Bacillati</taxon>
        <taxon>Actinomycetota</taxon>
        <taxon>Actinomycetes</taxon>
        <taxon>Micrococcales</taxon>
        <taxon>Intrasporangiaceae</taxon>
        <taxon>Ornithinicoccus</taxon>
    </lineage>
</organism>
<evidence type="ECO:0000313" key="2">
    <source>
        <dbReference type="Proteomes" id="UP000319516"/>
    </source>
</evidence>
<dbReference type="EMBL" id="VFOP01000001">
    <property type="protein sequence ID" value="TQL49810.1"/>
    <property type="molecule type" value="Genomic_DNA"/>
</dbReference>
<evidence type="ECO:0000313" key="1">
    <source>
        <dbReference type="EMBL" id="TQL49810.1"/>
    </source>
</evidence>